<comment type="caution">
    <text evidence="1">The sequence shown here is derived from an EMBL/GenBank/DDBJ whole genome shotgun (WGS) entry which is preliminary data.</text>
</comment>
<dbReference type="OrthoDB" id="2312666at2759"/>
<evidence type="ECO:0000313" key="1">
    <source>
        <dbReference type="EMBL" id="CAG8680643.1"/>
    </source>
</evidence>
<name>A0A9N9EI45_9GLOM</name>
<evidence type="ECO:0000313" key="2">
    <source>
        <dbReference type="Proteomes" id="UP000789759"/>
    </source>
</evidence>
<dbReference type="EMBL" id="CAJVQA010009067">
    <property type="protein sequence ID" value="CAG8680643.1"/>
    <property type="molecule type" value="Genomic_DNA"/>
</dbReference>
<reference evidence="1" key="1">
    <citation type="submission" date="2021-06" db="EMBL/GenBank/DDBJ databases">
        <authorList>
            <person name="Kallberg Y."/>
            <person name="Tangrot J."/>
            <person name="Rosling A."/>
        </authorList>
    </citation>
    <scope>NUCLEOTIDE SEQUENCE</scope>
    <source>
        <strain evidence="1">FL966</strain>
    </source>
</reference>
<protein>
    <submittedName>
        <fullName evidence="1">4244_t:CDS:1</fullName>
    </submittedName>
</protein>
<sequence length="216" mass="25850">MRLPTSYSPTSFIISPTSIQQCHWNQLKKLYKQLKIHIETYIQYPEFLQQITKHRYFINDATEFFLFVSKLRRYQTRYPLSFTSSQNQFLHKCESIKQEIQGLGKETNKEGETIMTLILEKSDVYLKFEEFMELLDEVEKKWGLVDKFGLNESFRRLGEKWVLRMELKDRICEMRDDLLSMIAFGDDCEIGVKCVVFKKEIDIMERKLDLVVKKTI</sequence>
<dbReference type="Proteomes" id="UP000789759">
    <property type="component" value="Unassembled WGS sequence"/>
</dbReference>
<proteinExistence type="predicted"/>
<dbReference type="AlphaFoldDB" id="A0A9N9EI45"/>
<organism evidence="1 2">
    <name type="scientific">Cetraspora pellucida</name>
    <dbReference type="NCBI Taxonomy" id="1433469"/>
    <lineage>
        <taxon>Eukaryota</taxon>
        <taxon>Fungi</taxon>
        <taxon>Fungi incertae sedis</taxon>
        <taxon>Mucoromycota</taxon>
        <taxon>Glomeromycotina</taxon>
        <taxon>Glomeromycetes</taxon>
        <taxon>Diversisporales</taxon>
        <taxon>Gigasporaceae</taxon>
        <taxon>Cetraspora</taxon>
    </lineage>
</organism>
<gene>
    <name evidence="1" type="ORF">CPELLU_LOCUS10768</name>
</gene>
<keyword evidence="2" id="KW-1185">Reference proteome</keyword>
<accession>A0A9N9EI45</accession>